<organism evidence="1 2">
    <name type="scientific">Flavobacterium phage vB_FspM_immuto_2-6A</name>
    <dbReference type="NCBI Taxonomy" id="2801477"/>
    <lineage>
        <taxon>Viruses</taxon>
        <taxon>Duplodnaviria</taxon>
        <taxon>Heunggongvirae</taxon>
        <taxon>Uroviricota</taxon>
        <taxon>Caudoviricetes</taxon>
        <taxon>Immutovirus</taxon>
        <taxon>Immutovirus immuto</taxon>
    </lineage>
</organism>
<reference evidence="1 2" key="1">
    <citation type="submission" date="2020-12" db="EMBL/GenBank/DDBJ databases">
        <title>Dynamics of Baltic Sea phages driven by environmental changes.</title>
        <authorList>
            <person name="Hoetzinger M."/>
            <person name="Nilsson E."/>
            <person name="Holmfeldt K."/>
        </authorList>
    </citation>
    <scope>NUCLEOTIDE SEQUENCE [LARGE SCALE GENOMIC DNA]</scope>
</reference>
<evidence type="ECO:0000313" key="2">
    <source>
        <dbReference type="Proteomes" id="UP000595566"/>
    </source>
</evidence>
<gene>
    <name evidence="1" type="ORF">immuto26A_160</name>
</gene>
<name>A0A7T8ERG5_9CAUD</name>
<dbReference type="EMBL" id="MW353175">
    <property type="protein sequence ID" value="QQO91839.1"/>
    <property type="molecule type" value="Genomic_DNA"/>
</dbReference>
<dbReference type="Proteomes" id="UP000595566">
    <property type="component" value="Segment"/>
</dbReference>
<sequence length="369" mass="41114">MAVYRIFPEKDTFISSENVLGNAGKDEIVELGGYPDIAGTGQTNRILTKYSTEDIKDVIANKIGASGYSASLNLYLADAYELPIDYKVYAYPVYGTWDNGIGKFGDIPTNKSGVSWQYRQAAETNAWLLGSYPQYVTGSYDSPLDGGGNWYTASAGFNMEFTQSHGINSTHDVNVNVTEAIQLIDSDTLVNDGFLLKLSDDIEYNMSSSIRLKYYSADTNTIYPPFLEFKWDDSVYSTGSLSVLSNSISTIGITNNKGKYPDVGKQRFRISAKPKYPIRSFTTSSVYLTNYALPSGSYWGLRDENTEEMIVDFDTQFTKVSCDPTGPFFDVYMDGLQPERYYRILVKTTLDGSTTVVDDQNIFKVVRNG</sequence>
<accession>A0A7T8ERG5</accession>
<protein>
    <submittedName>
        <fullName evidence="1">Uncharacterized protein</fullName>
    </submittedName>
</protein>
<keyword evidence="2" id="KW-1185">Reference proteome</keyword>
<proteinExistence type="predicted"/>
<evidence type="ECO:0000313" key="1">
    <source>
        <dbReference type="EMBL" id="QQO91839.1"/>
    </source>
</evidence>